<accession>A0A0E3W377</accession>
<keyword evidence="13" id="KW-1185">Reference proteome</keyword>
<dbReference type="PANTHER" id="PTHR30616:SF2">
    <property type="entry name" value="PURINE NUCLEOSIDE PHOSPHORYLASE LACC1"/>
    <property type="match status" value="1"/>
</dbReference>
<keyword evidence="6" id="KW-0378">Hydrolase</keyword>
<dbReference type="Gene3D" id="3.60.140.10">
    <property type="entry name" value="CNF1/YfiH-like putative cysteine hydrolases"/>
    <property type="match status" value="1"/>
</dbReference>
<evidence type="ECO:0000256" key="11">
    <source>
        <dbReference type="RuleBase" id="RU361274"/>
    </source>
</evidence>
<reference evidence="12 13" key="1">
    <citation type="submission" date="2015-03" db="EMBL/GenBank/DDBJ databases">
        <authorList>
            <person name="Murphy D."/>
        </authorList>
    </citation>
    <scope>NUCLEOTIDE SEQUENCE [LARGE SCALE GENOMIC DNA]</scope>
    <source>
        <strain evidence="12 13">OL-4</strain>
    </source>
</reference>
<dbReference type="RefSeq" id="WP_052729655.1">
    <property type="nucleotide sequence ID" value="NZ_CGIH01000026.1"/>
</dbReference>
<dbReference type="InterPro" id="IPR038371">
    <property type="entry name" value="Cu_polyphenol_OxRdtase_sf"/>
</dbReference>
<dbReference type="PANTHER" id="PTHR30616">
    <property type="entry name" value="UNCHARACTERIZED PROTEIN YFIH"/>
    <property type="match status" value="1"/>
</dbReference>
<dbReference type="EMBL" id="CGIH01000026">
    <property type="protein sequence ID" value="CFX57094.1"/>
    <property type="molecule type" value="Genomic_DNA"/>
</dbReference>
<dbReference type="OrthoDB" id="4279at2"/>
<name>A0A0E3W377_9FIRM</name>
<keyword evidence="4" id="KW-0808">Transferase</keyword>
<dbReference type="GO" id="GO:0016787">
    <property type="term" value="F:hydrolase activity"/>
    <property type="evidence" value="ECO:0007669"/>
    <property type="project" value="UniProtKB-KW"/>
</dbReference>
<dbReference type="GO" id="GO:0005507">
    <property type="term" value="F:copper ion binding"/>
    <property type="evidence" value="ECO:0007669"/>
    <property type="project" value="TreeGrafter"/>
</dbReference>
<sequence length="272" mass="30273">MSEWQLYNRKGQEYFSIDSWLQDGVDIAFTTRRGGCGTGAFEACNLGLHVGDQAEKVLTNRRNVLRIFDAELGQAVCCQQVHGDIIQSVNKSQQGQGAFRHEQAIPNCDSLITNTPGVFLFTFYADCIPIFFFDPVHRAVGVAHSGWKGTMAQIAVKTLKAMEQEYNSRSGEVHIAIGPGIAGCCFQVASDLYDKVNQAFTGYNGIIKTTDSNEFYWDLPETNRQMLIKYGVKPHHITSSNLCTACHPELFFSYRRDNGDTGRMGALIALKH</sequence>
<evidence type="ECO:0000256" key="1">
    <source>
        <dbReference type="ARBA" id="ARBA00000553"/>
    </source>
</evidence>
<evidence type="ECO:0000256" key="3">
    <source>
        <dbReference type="ARBA" id="ARBA00007353"/>
    </source>
</evidence>
<evidence type="ECO:0000256" key="8">
    <source>
        <dbReference type="ARBA" id="ARBA00047989"/>
    </source>
</evidence>
<dbReference type="GO" id="GO:0017061">
    <property type="term" value="F:S-methyl-5-thioadenosine phosphorylase activity"/>
    <property type="evidence" value="ECO:0007669"/>
    <property type="project" value="UniProtKB-EC"/>
</dbReference>
<protein>
    <recommendedName>
        <fullName evidence="11">Purine nucleoside phosphorylase</fullName>
    </recommendedName>
</protein>
<comment type="similarity">
    <text evidence="3 11">Belongs to the purine nucleoside phosphorylase YfiH/LACC1 family.</text>
</comment>
<dbReference type="Proteomes" id="UP000045545">
    <property type="component" value="Unassembled WGS sequence"/>
</dbReference>
<comment type="catalytic activity">
    <reaction evidence="8">
        <text>adenosine + H2O + H(+) = inosine + NH4(+)</text>
        <dbReference type="Rhea" id="RHEA:24408"/>
        <dbReference type="ChEBI" id="CHEBI:15377"/>
        <dbReference type="ChEBI" id="CHEBI:15378"/>
        <dbReference type="ChEBI" id="CHEBI:16335"/>
        <dbReference type="ChEBI" id="CHEBI:17596"/>
        <dbReference type="ChEBI" id="CHEBI:28938"/>
        <dbReference type="EC" id="3.5.4.4"/>
    </reaction>
    <physiologicalReaction direction="left-to-right" evidence="8">
        <dbReference type="Rhea" id="RHEA:24409"/>
    </physiologicalReaction>
</comment>
<dbReference type="Pfam" id="PF02578">
    <property type="entry name" value="Cu-oxidase_4"/>
    <property type="match status" value="1"/>
</dbReference>
<evidence type="ECO:0000256" key="9">
    <source>
        <dbReference type="ARBA" id="ARBA00048968"/>
    </source>
</evidence>
<comment type="catalytic activity">
    <reaction evidence="10">
        <text>S-methyl-5'-thioadenosine + phosphate = 5-(methylsulfanyl)-alpha-D-ribose 1-phosphate + adenine</text>
        <dbReference type="Rhea" id="RHEA:11852"/>
        <dbReference type="ChEBI" id="CHEBI:16708"/>
        <dbReference type="ChEBI" id="CHEBI:17509"/>
        <dbReference type="ChEBI" id="CHEBI:43474"/>
        <dbReference type="ChEBI" id="CHEBI:58533"/>
        <dbReference type="EC" id="2.4.2.28"/>
    </reaction>
    <physiologicalReaction direction="left-to-right" evidence="10">
        <dbReference type="Rhea" id="RHEA:11853"/>
    </physiologicalReaction>
</comment>
<dbReference type="CDD" id="cd16833">
    <property type="entry name" value="YfiH"/>
    <property type="match status" value="1"/>
</dbReference>
<dbReference type="InterPro" id="IPR011324">
    <property type="entry name" value="Cytotoxic_necrot_fac-like_cat"/>
</dbReference>
<proteinExistence type="inferred from homology"/>
<dbReference type="InterPro" id="IPR003730">
    <property type="entry name" value="Cu_polyphenol_OxRdtase"/>
</dbReference>
<evidence type="ECO:0000313" key="13">
    <source>
        <dbReference type="Proteomes" id="UP000045545"/>
    </source>
</evidence>
<gene>
    <name evidence="12" type="ORF">1464</name>
</gene>
<evidence type="ECO:0000256" key="4">
    <source>
        <dbReference type="ARBA" id="ARBA00022679"/>
    </source>
</evidence>
<dbReference type="STRING" id="690567.1464"/>
<comment type="function">
    <text evidence="2">Purine nucleoside enzyme that catalyzes the phosphorolysis of adenosine and inosine nucleosides, yielding D-ribose 1-phosphate and the respective free bases, adenine and hypoxanthine. Also catalyzes the phosphorolysis of S-methyl-5'-thioadenosine into adenine and S-methyl-5-thio-alpha-D-ribose 1-phosphate. Also has adenosine deaminase activity.</text>
</comment>
<evidence type="ECO:0000313" key="12">
    <source>
        <dbReference type="EMBL" id="CFX57094.1"/>
    </source>
</evidence>
<evidence type="ECO:0000256" key="2">
    <source>
        <dbReference type="ARBA" id="ARBA00003215"/>
    </source>
</evidence>
<evidence type="ECO:0000256" key="6">
    <source>
        <dbReference type="ARBA" id="ARBA00022801"/>
    </source>
</evidence>
<comment type="catalytic activity">
    <reaction evidence="9">
        <text>adenosine + phosphate = alpha-D-ribose 1-phosphate + adenine</text>
        <dbReference type="Rhea" id="RHEA:27642"/>
        <dbReference type="ChEBI" id="CHEBI:16335"/>
        <dbReference type="ChEBI" id="CHEBI:16708"/>
        <dbReference type="ChEBI" id="CHEBI:43474"/>
        <dbReference type="ChEBI" id="CHEBI:57720"/>
        <dbReference type="EC" id="2.4.2.1"/>
    </reaction>
    <physiologicalReaction direction="left-to-right" evidence="9">
        <dbReference type="Rhea" id="RHEA:27643"/>
    </physiologicalReaction>
</comment>
<keyword evidence="5" id="KW-0479">Metal-binding</keyword>
<dbReference type="SUPFAM" id="SSF64438">
    <property type="entry name" value="CNF1/YfiH-like putative cysteine hydrolases"/>
    <property type="match status" value="1"/>
</dbReference>
<organism evidence="12 13">
    <name type="scientific">Syntrophomonas zehnderi OL-4</name>
    <dbReference type="NCBI Taxonomy" id="690567"/>
    <lineage>
        <taxon>Bacteria</taxon>
        <taxon>Bacillati</taxon>
        <taxon>Bacillota</taxon>
        <taxon>Clostridia</taxon>
        <taxon>Eubacteriales</taxon>
        <taxon>Syntrophomonadaceae</taxon>
        <taxon>Syntrophomonas</taxon>
    </lineage>
</organism>
<dbReference type="NCBIfam" id="TIGR00726">
    <property type="entry name" value="peptidoglycan editing factor PgeF"/>
    <property type="match status" value="1"/>
</dbReference>
<dbReference type="AlphaFoldDB" id="A0A0E3W377"/>
<evidence type="ECO:0000256" key="7">
    <source>
        <dbReference type="ARBA" id="ARBA00022833"/>
    </source>
</evidence>
<comment type="catalytic activity">
    <reaction evidence="1">
        <text>inosine + phosphate = alpha-D-ribose 1-phosphate + hypoxanthine</text>
        <dbReference type="Rhea" id="RHEA:27646"/>
        <dbReference type="ChEBI" id="CHEBI:17368"/>
        <dbReference type="ChEBI" id="CHEBI:17596"/>
        <dbReference type="ChEBI" id="CHEBI:43474"/>
        <dbReference type="ChEBI" id="CHEBI:57720"/>
        <dbReference type="EC" id="2.4.2.1"/>
    </reaction>
    <physiologicalReaction direction="left-to-right" evidence="1">
        <dbReference type="Rhea" id="RHEA:27647"/>
    </physiologicalReaction>
</comment>
<keyword evidence="7" id="KW-0862">Zinc</keyword>
<evidence type="ECO:0000256" key="5">
    <source>
        <dbReference type="ARBA" id="ARBA00022723"/>
    </source>
</evidence>
<evidence type="ECO:0000256" key="10">
    <source>
        <dbReference type="ARBA" id="ARBA00049893"/>
    </source>
</evidence>